<evidence type="ECO:0000313" key="6">
    <source>
        <dbReference type="Proteomes" id="UP000037822"/>
    </source>
</evidence>
<dbReference type="InterPro" id="IPR036388">
    <property type="entry name" value="WH-like_DNA-bd_sf"/>
</dbReference>
<dbReference type="OrthoDB" id="9810548at2"/>
<evidence type="ECO:0000256" key="2">
    <source>
        <dbReference type="ARBA" id="ARBA00023125"/>
    </source>
</evidence>
<evidence type="ECO:0000313" key="5">
    <source>
        <dbReference type="EMBL" id="KPH80255.1"/>
    </source>
</evidence>
<evidence type="ECO:0000259" key="4">
    <source>
        <dbReference type="PROSITE" id="PS50949"/>
    </source>
</evidence>
<dbReference type="PATRIC" id="fig|1526658.3.peg.1145"/>
<dbReference type="InterPro" id="IPR000524">
    <property type="entry name" value="Tscrpt_reg_HTH_GntR"/>
</dbReference>
<dbReference type="PRINTS" id="PR00035">
    <property type="entry name" value="HTHGNTR"/>
</dbReference>
<keyword evidence="1" id="KW-0805">Transcription regulation</keyword>
<dbReference type="Gene3D" id="1.20.120.530">
    <property type="entry name" value="GntR ligand-binding domain-like"/>
    <property type="match status" value="1"/>
</dbReference>
<dbReference type="Gene3D" id="1.10.10.10">
    <property type="entry name" value="Winged helix-like DNA-binding domain superfamily/Winged helix DNA-binding domain"/>
    <property type="match status" value="1"/>
</dbReference>
<dbReference type="SMART" id="SM00345">
    <property type="entry name" value="HTH_GNTR"/>
    <property type="match status" value="1"/>
</dbReference>
<dbReference type="Proteomes" id="UP000037822">
    <property type="component" value="Unassembled WGS sequence"/>
</dbReference>
<dbReference type="PROSITE" id="PS50949">
    <property type="entry name" value="HTH_GNTR"/>
    <property type="match status" value="1"/>
</dbReference>
<sequence length="233" mass="25427">MRSKLPQFRQTMTGAAVVELRRRILSGAVVAGEALRQDALAKEFGISRIPIREAFHQLAAEGLVTLHAHRGAVVTALSALDIAELFDLRAMLEPDLIRRAVPRLTGSDFARAEALLADYAAAIAGRDLEAYGELNREYHLSLYRASGRSQTLELVRVLLANTDRYTRVQLAMSDGATTRAKREHAALLELCRAGDAEGAAKLTLDHVMAVRHDLLQLLHADEAKLAEPHAPAA</sequence>
<dbReference type="EMBL" id="LGSZ01000045">
    <property type="protein sequence ID" value="KPH80255.1"/>
    <property type="molecule type" value="Genomic_DNA"/>
</dbReference>
<dbReference type="InterPro" id="IPR011711">
    <property type="entry name" value="GntR_C"/>
</dbReference>
<reference evidence="5 6" key="1">
    <citation type="submission" date="2015-07" db="EMBL/GenBank/DDBJ databases">
        <title>Whole genome sequencing of Bosea vaviloviae isolated from cave pool.</title>
        <authorList>
            <person name="Tan N.E.H."/>
            <person name="Lee Y.P."/>
            <person name="Gan H.M."/>
            <person name="Barton H."/>
            <person name="Savka M.A."/>
        </authorList>
    </citation>
    <scope>NUCLEOTIDE SEQUENCE [LARGE SCALE GENOMIC DNA]</scope>
    <source>
        <strain evidence="5 6">SD260</strain>
    </source>
</reference>
<dbReference type="GO" id="GO:0003700">
    <property type="term" value="F:DNA-binding transcription factor activity"/>
    <property type="evidence" value="ECO:0007669"/>
    <property type="project" value="InterPro"/>
</dbReference>
<dbReference type="PANTHER" id="PTHR43537">
    <property type="entry name" value="TRANSCRIPTIONAL REGULATOR, GNTR FAMILY"/>
    <property type="match status" value="1"/>
</dbReference>
<dbReference type="SUPFAM" id="SSF46785">
    <property type="entry name" value="Winged helix' DNA-binding domain"/>
    <property type="match status" value="1"/>
</dbReference>
<comment type="caution">
    <text evidence="5">The sequence shown here is derived from an EMBL/GenBank/DDBJ whole genome shotgun (WGS) entry which is preliminary data.</text>
</comment>
<organism evidence="5 6">
    <name type="scientific">Bosea vaviloviae</name>
    <dbReference type="NCBI Taxonomy" id="1526658"/>
    <lineage>
        <taxon>Bacteria</taxon>
        <taxon>Pseudomonadati</taxon>
        <taxon>Pseudomonadota</taxon>
        <taxon>Alphaproteobacteria</taxon>
        <taxon>Hyphomicrobiales</taxon>
        <taxon>Boseaceae</taxon>
        <taxon>Bosea</taxon>
    </lineage>
</organism>
<proteinExistence type="predicted"/>
<dbReference type="InterPro" id="IPR036390">
    <property type="entry name" value="WH_DNA-bd_sf"/>
</dbReference>
<dbReference type="AlphaFoldDB" id="A0A0N1F4J1"/>
<dbReference type="Pfam" id="PF00392">
    <property type="entry name" value="GntR"/>
    <property type="match status" value="1"/>
</dbReference>
<name>A0A0N1F4J1_9HYPH</name>
<evidence type="ECO:0000256" key="3">
    <source>
        <dbReference type="ARBA" id="ARBA00023163"/>
    </source>
</evidence>
<evidence type="ECO:0000256" key="1">
    <source>
        <dbReference type="ARBA" id="ARBA00023015"/>
    </source>
</evidence>
<dbReference type="SMART" id="SM00895">
    <property type="entry name" value="FCD"/>
    <property type="match status" value="1"/>
</dbReference>
<dbReference type="GO" id="GO:0003677">
    <property type="term" value="F:DNA binding"/>
    <property type="evidence" value="ECO:0007669"/>
    <property type="project" value="UniProtKB-KW"/>
</dbReference>
<keyword evidence="2" id="KW-0238">DNA-binding</keyword>
<dbReference type="CDD" id="cd07377">
    <property type="entry name" value="WHTH_GntR"/>
    <property type="match status" value="1"/>
</dbReference>
<feature type="domain" description="HTH gntR-type" evidence="4">
    <location>
        <begin position="10"/>
        <end position="77"/>
    </location>
</feature>
<keyword evidence="6" id="KW-1185">Reference proteome</keyword>
<dbReference type="SUPFAM" id="SSF48008">
    <property type="entry name" value="GntR ligand-binding domain-like"/>
    <property type="match status" value="1"/>
</dbReference>
<dbReference type="InterPro" id="IPR008920">
    <property type="entry name" value="TF_FadR/GntR_C"/>
</dbReference>
<dbReference type="PANTHER" id="PTHR43537:SF41">
    <property type="entry name" value="TRANSCRIPTIONAL REGULATORY PROTEIN"/>
    <property type="match status" value="1"/>
</dbReference>
<protein>
    <recommendedName>
        <fullName evidence="4">HTH gntR-type domain-containing protein</fullName>
    </recommendedName>
</protein>
<gene>
    <name evidence="5" type="ORF">AE618_14705</name>
</gene>
<accession>A0A0N1F4J1</accession>
<keyword evidence="3" id="KW-0804">Transcription</keyword>
<dbReference type="Pfam" id="PF07729">
    <property type="entry name" value="FCD"/>
    <property type="match status" value="1"/>
</dbReference>